<proteinExistence type="predicted"/>
<organism evidence="2 3">
    <name type="scientific">Denitrificimonas halotolerans</name>
    <dbReference type="NCBI Taxonomy" id="3098930"/>
    <lineage>
        <taxon>Bacteria</taxon>
        <taxon>Pseudomonadati</taxon>
        <taxon>Pseudomonadota</taxon>
        <taxon>Gammaproteobacteria</taxon>
        <taxon>Pseudomonadales</taxon>
        <taxon>Pseudomonadaceae</taxon>
        <taxon>Denitrificimonas</taxon>
    </lineage>
</organism>
<feature type="region of interest" description="Disordered" evidence="1">
    <location>
        <begin position="37"/>
        <end position="60"/>
    </location>
</feature>
<dbReference type="RefSeq" id="WP_321553623.1">
    <property type="nucleotide sequence ID" value="NZ_JAXIVU010000009.1"/>
</dbReference>
<evidence type="ECO:0000256" key="1">
    <source>
        <dbReference type="SAM" id="MobiDB-lite"/>
    </source>
</evidence>
<sequence length="60" mass="6588">MKPSKKQPLFNRGYKIFAVILILAILTAIGLPKIRGQHTAEPKVTTSEQQPNEATLTSPT</sequence>
<dbReference type="EMBL" id="JAXIVU010000009">
    <property type="protein sequence ID" value="MDY7219534.1"/>
    <property type="molecule type" value="Genomic_DNA"/>
</dbReference>
<dbReference type="Proteomes" id="UP001294570">
    <property type="component" value="Unassembled WGS sequence"/>
</dbReference>
<feature type="compositionally biased region" description="Polar residues" evidence="1">
    <location>
        <begin position="44"/>
        <end position="60"/>
    </location>
</feature>
<protein>
    <submittedName>
        <fullName evidence="2">Uncharacterized protein</fullName>
    </submittedName>
</protein>
<keyword evidence="3" id="KW-1185">Reference proteome</keyword>
<evidence type="ECO:0000313" key="3">
    <source>
        <dbReference type="Proteomes" id="UP001294570"/>
    </source>
</evidence>
<gene>
    <name evidence="2" type="ORF">TOI97_08145</name>
</gene>
<reference evidence="2 3" key="1">
    <citation type="submission" date="2023-12" db="EMBL/GenBank/DDBJ databases">
        <title>Denitrificimonas halotolerans sp. nov.,a novel species isolated from landfill leachate.</title>
        <authorList>
            <person name="Wang S."/>
        </authorList>
    </citation>
    <scope>NUCLEOTIDE SEQUENCE [LARGE SCALE GENOMIC DNA]</scope>
    <source>
        <strain evidence="2 3">JX-1</strain>
    </source>
</reference>
<comment type="caution">
    <text evidence="2">The sequence shown here is derived from an EMBL/GenBank/DDBJ whole genome shotgun (WGS) entry which is preliminary data.</text>
</comment>
<evidence type="ECO:0000313" key="2">
    <source>
        <dbReference type="EMBL" id="MDY7219534.1"/>
    </source>
</evidence>
<name>A0ABU5GRB6_9GAMM</name>
<accession>A0ABU5GRB6</accession>